<feature type="transmembrane region" description="Helical" evidence="1">
    <location>
        <begin position="20"/>
        <end position="38"/>
    </location>
</feature>
<name>A0A7W5CGS4_9MICO</name>
<organism evidence="2 3">
    <name type="scientific">Microbacterium proteolyticum</name>
    <dbReference type="NCBI Taxonomy" id="1572644"/>
    <lineage>
        <taxon>Bacteria</taxon>
        <taxon>Bacillati</taxon>
        <taxon>Actinomycetota</taxon>
        <taxon>Actinomycetes</taxon>
        <taxon>Micrococcales</taxon>
        <taxon>Microbacteriaceae</taxon>
        <taxon>Microbacterium</taxon>
    </lineage>
</organism>
<keyword evidence="1" id="KW-0812">Transmembrane</keyword>
<sequence length="83" mass="9213">MSDGRGRRSRPVRLRRLRQVLSWILPLASFVVILLVLRGAGVPLSVPGVVVVLVVLAVARVVGARSRRRRGRDRALTPPDRSR</sequence>
<dbReference type="RefSeq" id="WP_183418488.1">
    <property type="nucleotide sequence ID" value="NZ_JACHXY010000001.1"/>
</dbReference>
<protein>
    <submittedName>
        <fullName evidence="2">Flp pilus assembly protein TadB</fullName>
    </submittedName>
</protein>
<accession>A0A7W5CGS4</accession>
<proteinExistence type="predicted"/>
<evidence type="ECO:0000313" key="2">
    <source>
        <dbReference type="EMBL" id="MBB3157004.1"/>
    </source>
</evidence>
<evidence type="ECO:0000313" key="3">
    <source>
        <dbReference type="Proteomes" id="UP000543579"/>
    </source>
</evidence>
<feature type="transmembrane region" description="Helical" evidence="1">
    <location>
        <begin position="44"/>
        <end position="62"/>
    </location>
</feature>
<comment type="caution">
    <text evidence="2">The sequence shown here is derived from an EMBL/GenBank/DDBJ whole genome shotgun (WGS) entry which is preliminary data.</text>
</comment>
<keyword evidence="1" id="KW-1133">Transmembrane helix</keyword>
<dbReference type="Proteomes" id="UP000543579">
    <property type="component" value="Unassembled WGS sequence"/>
</dbReference>
<reference evidence="2 3" key="1">
    <citation type="submission" date="2020-08" db="EMBL/GenBank/DDBJ databases">
        <title>Genomic Encyclopedia of Type Strains, Phase III (KMG-III): the genomes of soil and plant-associated and newly described type strains.</title>
        <authorList>
            <person name="Whitman W."/>
        </authorList>
    </citation>
    <scope>NUCLEOTIDE SEQUENCE [LARGE SCALE GENOMIC DNA]</scope>
    <source>
        <strain evidence="2 3">CECT 8356</strain>
    </source>
</reference>
<keyword evidence="1" id="KW-0472">Membrane</keyword>
<gene>
    <name evidence="2" type="ORF">FHS07_000688</name>
</gene>
<evidence type="ECO:0000256" key="1">
    <source>
        <dbReference type="SAM" id="Phobius"/>
    </source>
</evidence>
<dbReference type="EMBL" id="JACHXY010000001">
    <property type="protein sequence ID" value="MBB3157004.1"/>
    <property type="molecule type" value="Genomic_DNA"/>
</dbReference>
<dbReference type="AlphaFoldDB" id="A0A7W5CGS4"/>